<dbReference type="AlphaFoldDB" id="A0A383D5Y4"/>
<feature type="domain" description="Methyltransferase" evidence="1">
    <location>
        <begin position="1"/>
        <end position="75"/>
    </location>
</feature>
<sequence>SVTGIDFSPIALKHAATEASEACMPIDYVEGDYLDATFPEETDVFTLIFNDYCALSPSQRSLLLLGIKASLVPGGYLVMDVYGVGDFERFEEKQLVEKRLMNGFWADGEYVGFLNAQRYFDEKITLERYLIIESDRHWQIYNWLQYYSPKSLESELREAGFEIEKLAGSLNGETLHRQSTNIGVIARAS</sequence>
<accession>A0A383D5Y4</accession>
<dbReference type="EMBL" id="UINC01214156">
    <property type="protein sequence ID" value="SVE39258.1"/>
    <property type="molecule type" value="Genomic_DNA"/>
</dbReference>
<feature type="non-terminal residue" evidence="2">
    <location>
        <position position="1"/>
    </location>
</feature>
<organism evidence="2">
    <name type="scientific">marine metagenome</name>
    <dbReference type="NCBI Taxonomy" id="408172"/>
    <lineage>
        <taxon>unclassified sequences</taxon>
        <taxon>metagenomes</taxon>
        <taxon>ecological metagenomes</taxon>
    </lineage>
</organism>
<gene>
    <name evidence="2" type="ORF">METZ01_LOCUS492112</name>
</gene>
<dbReference type="CDD" id="cd02440">
    <property type="entry name" value="AdoMet_MTases"/>
    <property type="match status" value="1"/>
</dbReference>
<dbReference type="Pfam" id="PF13649">
    <property type="entry name" value="Methyltransf_25"/>
    <property type="match status" value="1"/>
</dbReference>
<dbReference type="InterPro" id="IPR029063">
    <property type="entry name" value="SAM-dependent_MTases_sf"/>
</dbReference>
<dbReference type="Gene3D" id="3.40.50.150">
    <property type="entry name" value="Vaccinia Virus protein VP39"/>
    <property type="match status" value="1"/>
</dbReference>
<proteinExistence type="predicted"/>
<evidence type="ECO:0000313" key="2">
    <source>
        <dbReference type="EMBL" id="SVE39258.1"/>
    </source>
</evidence>
<dbReference type="SUPFAM" id="SSF53335">
    <property type="entry name" value="S-adenosyl-L-methionine-dependent methyltransferases"/>
    <property type="match status" value="1"/>
</dbReference>
<evidence type="ECO:0000259" key="1">
    <source>
        <dbReference type="Pfam" id="PF13649"/>
    </source>
</evidence>
<dbReference type="InterPro" id="IPR041698">
    <property type="entry name" value="Methyltransf_25"/>
</dbReference>
<reference evidence="2" key="1">
    <citation type="submission" date="2018-05" db="EMBL/GenBank/DDBJ databases">
        <authorList>
            <person name="Lanie J.A."/>
            <person name="Ng W.-L."/>
            <person name="Kazmierczak K.M."/>
            <person name="Andrzejewski T.M."/>
            <person name="Davidsen T.M."/>
            <person name="Wayne K.J."/>
            <person name="Tettelin H."/>
            <person name="Glass J.I."/>
            <person name="Rusch D."/>
            <person name="Podicherti R."/>
            <person name="Tsui H.-C.T."/>
            <person name="Winkler M.E."/>
        </authorList>
    </citation>
    <scope>NUCLEOTIDE SEQUENCE</scope>
</reference>
<protein>
    <recommendedName>
        <fullName evidence="1">Methyltransferase domain-containing protein</fullName>
    </recommendedName>
</protein>
<name>A0A383D5Y4_9ZZZZ</name>